<dbReference type="EMBL" id="VFQX01000026">
    <property type="protein sequence ID" value="KAF0979492.1"/>
    <property type="molecule type" value="Genomic_DNA"/>
</dbReference>
<proteinExistence type="predicted"/>
<dbReference type="AlphaFoldDB" id="A0A6A5BXZ1"/>
<evidence type="ECO:0000313" key="1">
    <source>
        <dbReference type="EMBL" id="KAF0979491.1"/>
    </source>
</evidence>
<sequence>MEYPSLNLHTALELVTDEKDVHPVTLISRAGWDIPKSWLNKRTEEFFNMIHRWYQVYNDYPRVRRKIDSMRQTLITLCSFTNPVPSQSIADLNDSAWEFQGISLFLNQVLDLRKKQLAIFAEYVPLETCEPAMKMQNLLQEISNEFEKDICIAMLYNVADSKMGTYIHELAVLVKQLEYFLIEKDVSTTVLRPNEWYSEDIVEVYDIKDEDFIEIDVGDDDKLSNELDEEMLDNEELED</sequence>
<reference evidence="2 3" key="1">
    <citation type="journal article" date="2019" name="Sci. Rep.">
        <title>Nanopore sequencing improves the draft genome of the human pathogenic amoeba Naegleria fowleri.</title>
        <authorList>
            <person name="Liechti N."/>
            <person name="Schurch N."/>
            <person name="Bruggmann R."/>
            <person name="Wittwer M."/>
        </authorList>
    </citation>
    <scope>NUCLEOTIDE SEQUENCE [LARGE SCALE GENOMIC DNA]</scope>
    <source>
        <strain evidence="2 3">ATCC 30894</strain>
    </source>
</reference>
<dbReference type="Proteomes" id="UP000444721">
    <property type="component" value="Unassembled WGS sequence"/>
</dbReference>
<keyword evidence="3" id="KW-1185">Reference proteome</keyword>
<dbReference type="VEuPathDB" id="AmoebaDB:NF0026610"/>
<protein>
    <submittedName>
        <fullName evidence="2">Uncharacterized protein</fullName>
    </submittedName>
</protein>
<dbReference type="GeneID" id="68108687"/>
<evidence type="ECO:0000313" key="3">
    <source>
        <dbReference type="Proteomes" id="UP000444721"/>
    </source>
</evidence>
<dbReference type="VEuPathDB" id="AmoebaDB:NfTy_046220"/>
<evidence type="ECO:0000313" key="2">
    <source>
        <dbReference type="EMBL" id="KAF0979492.1"/>
    </source>
</evidence>
<organism evidence="2 3">
    <name type="scientific">Naegleria fowleri</name>
    <name type="common">Brain eating amoeba</name>
    <dbReference type="NCBI Taxonomy" id="5763"/>
    <lineage>
        <taxon>Eukaryota</taxon>
        <taxon>Discoba</taxon>
        <taxon>Heterolobosea</taxon>
        <taxon>Tetramitia</taxon>
        <taxon>Eutetramitia</taxon>
        <taxon>Vahlkampfiidae</taxon>
        <taxon>Naegleria</taxon>
    </lineage>
</organism>
<accession>A0A6A5BXZ1</accession>
<gene>
    <name evidence="1" type="ORF">FDP41_001469</name>
    <name evidence="2" type="ORF">FDP41_001470</name>
</gene>
<dbReference type="VEuPathDB" id="AmoebaDB:FDP41_001469"/>
<comment type="caution">
    <text evidence="2">The sequence shown here is derived from an EMBL/GenBank/DDBJ whole genome shotgun (WGS) entry which is preliminary data.</text>
</comment>
<dbReference type="RefSeq" id="XP_044564204.1">
    <property type="nucleotide sequence ID" value="XM_044704556.1"/>
</dbReference>
<dbReference type="EMBL" id="VFQX01000026">
    <property type="protein sequence ID" value="KAF0979491.1"/>
    <property type="molecule type" value="Genomic_DNA"/>
</dbReference>
<name>A0A6A5BXZ1_NAEFO</name>
<dbReference type="VEuPathDB" id="AmoebaDB:FDP41_001470"/>